<accession>A0A2S4KPW4</accession>
<protein>
    <submittedName>
        <fullName evidence="1">Uncharacterized protein</fullName>
    </submittedName>
</protein>
<keyword evidence="2" id="KW-1185">Reference proteome</keyword>
<reference evidence="1 2" key="1">
    <citation type="submission" date="2018-01" db="EMBL/GenBank/DDBJ databases">
        <title>Harnessing the power of phylogenomics to disentangle the directionality and signatures of interkingdom host jumping in the parasitic fungal genus Tolypocladium.</title>
        <authorList>
            <person name="Quandt C.A."/>
            <person name="Patterson W."/>
            <person name="Spatafora J.W."/>
        </authorList>
    </citation>
    <scope>NUCLEOTIDE SEQUENCE [LARGE SCALE GENOMIC DNA]</scope>
    <source>
        <strain evidence="1 2">NRBC 100945</strain>
    </source>
</reference>
<dbReference type="AlphaFoldDB" id="A0A2S4KPW4"/>
<organism evidence="1 2">
    <name type="scientific">Tolypocladium paradoxum</name>
    <dbReference type="NCBI Taxonomy" id="94208"/>
    <lineage>
        <taxon>Eukaryota</taxon>
        <taxon>Fungi</taxon>
        <taxon>Dikarya</taxon>
        <taxon>Ascomycota</taxon>
        <taxon>Pezizomycotina</taxon>
        <taxon>Sordariomycetes</taxon>
        <taxon>Hypocreomycetidae</taxon>
        <taxon>Hypocreales</taxon>
        <taxon>Ophiocordycipitaceae</taxon>
        <taxon>Tolypocladium</taxon>
    </lineage>
</organism>
<gene>
    <name evidence="1" type="ORF">TPAR_07565</name>
</gene>
<name>A0A2S4KPW4_9HYPO</name>
<evidence type="ECO:0000313" key="2">
    <source>
        <dbReference type="Proteomes" id="UP000237481"/>
    </source>
</evidence>
<evidence type="ECO:0000313" key="1">
    <source>
        <dbReference type="EMBL" id="POR32235.1"/>
    </source>
</evidence>
<comment type="caution">
    <text evidence="1">The sequence shown here is derived from an EMBL/GenBank/DDBJ whole genome shotgun (WGS) entry which is preliminary data.</text>
</comment>
<proteinExistence type="predicted"/>
<dbReference type="Proteomes" id="UP000237481">
    <property type="component" value="Unassembled WGS sequence"/>
</dbReference>
<dbReference type="EMBL" id="PKSG01000888">
    <property type="protein sequence ID" value="POR32235.1"/>
    <property type="molecule type" value="Genomic_DNA"/>
</dbReference>
<sequence length="161" mass="18638">MAPIHWSECRNRAGGRFQMPMGDVKGDKIATRRPVMEGFFNYHGVGWDRIATLRKSAEEETSLEIALRGHLSVARELFEFLVDQKLWDIIFVAMFPDNRQPDWPWWHVTGELEKGSGFEQSETFREWLRGNPCRLEITRVISRLSRQSRQTRASGEAAADS</sequence>